<dbReference type="GO" id="GO:0033567">
    <property type="term" value="P:DNA replication, Okazaki fragment processing"/>
    <property type="evidence" value="ECO:0007669"/>
    <property type="project" value="UniProtKB-UniRule"/>
</dbReference>
<evidence type="ECO:0000256" key="8">
    <source>
        <dbReference type="ARBA" id="ARBA00022763"/>
    </source>
</evidence>
<evidence type="ECO:0000256" key="16">
    <source>
        <dbReference type="ARBA" id="ARBA00023242"/>
    </source>
</evidence>
<evidence type="ECO:0000256" key="11">
    <source>
        <dbReference type="ARBA" id="ARBA00022840"/>
    </source>
</evidence>
<dbReference type="InterPro" id="IPR011604">
    <property type="entry name" value="PDDEXK-like_dom_sf"/>
</dbReference>
<feature type="domain" description="DNA2/NAM7 helicase helicase" evidence="22">
    <location>
        <begin position="954"/>
        <end position="1021"/>
    </location>
</feature>
<evidence type="ECO:0000256" key="18">
    <source>
        <dbReference type="ARBA" id="ARBA00047995"/>
    </source>
</evidence>
<accession>A0AAV8UFC7</accession>
<comment type="catalytic activity">
    <reaction evidence="18 19">
        <text>ATP + H2O = ADP + phosphate + H(+)</text>
        <dbReference type="Rhea" id="RHEA:13065"/>
        <dbReference type="ChEBI" id="CHEBI:15377"/>
        <dbReference type="ChEBI" id="CHEBI:15378"/>
        <dbReference type="ChEBI" id="CHEBI:30616"/>
        <dbReference type="ChEBI" id="CHEBI:43474"/>
        <dbReference type="ChEBI" id="CHEBI:456216"/>
        <dbReference type="EC" id="3.6.4.12"/>
    </reaction>
</comment>
<evidence type="ECO:0000313" key="25">
    <source>
        <dbReference type="Proteomes" id="UP001157974"/>
    </source>
</evidence>
<dbReference type="InterPro" id="IPR026851">
    <property type="entry name" value="Dna2/JHS1_DEXXQ-box"/>
</dbReference>
<keyword evidence="15 19" id="KW-0234">DNA repair</keyword>
<dbReference type="InterPro" id="IPR041677">
    <property type="entry name" value="DNA2/NAM7_AAA_11"/>
</dbReference>
<evidence type="ECO:0000256" key="3">
    <source>
        <dbReference type="ARBA" id="ARBA00022485"/>
    </source>
</evidence>
<keyword evidence="10 19" id="KW-0347">Helicase</keyword>
<evidence type="ECO:0000256" key="7">
    <source>
        <dbReference type="ARBA" id="ARBA00022741"/>
    </source>
</evidence>
<comment type="subcellular location">
    <subcellularLocation>
        <location evidence="19">Nucleus</location>
    </subcellularLocation>
    <subcellularLocation>
        <location evidence="19">Chromosome</location>
    </subcellularLocation>
</comment>
<dbReference type="EC" id="3.1.-.-" evidence="19"/>
<dbReference type="EC" id="3.6.4.12" evidence="19"/>
<evidence type="ECO:0000313" key="24">
    <source>
        <dbReference type="EMBL" id="KAJ8900729.1"/>
    </source>
</evidence>
<dbReference type="PANTHER" id="PTHR10887:SF433">
    <property type="entry name" value="DNA REPLICATION ATP-DEPENDENT HELICASE_NUCLEASE DNA2"/>
    <property type="match status" value="1"/>
</dbReference>
<dbReference type="InterPro" id="IPR047187">
    <property type="entry name" value="SF1_C_Upf1"/>
</dbReference>
<dbReference type="Gene3D" id="3.40.50.300">
    <property type="entry name" value="P-loop containing nucleotide triphosphate hydrolases"/>
    <property type="match status" value="2"/>
</dbReference>
<keyword evidence="16 19" id="KW-0539">Nucleus</keyword>
<keyword evidence="9 19" id="KW-0378">Hydrolase</keyword>
<dbReference type="GO" id="GO:0071932">
    <property type="term" value="P:replication fork reversal"/>
    <property type="evidence" value="ECO:0007669"/>
    <property type="project" value="TreeGrafter"/>
</dbReference>
<dbReference type="GO" id="GO:0017116">
    <property type="term" value="F:single-stranded DNA helicase activity"/>
    <property type="evidence" value="ECO:0007669"/>
    <property type="project" value="UniProtKB-UniRule"/>
</dbReference>
<keyword evidence="7 19" id="KW-0547">Nucleotide-binding</keyword>
<gene>
    <name evidence="24" type="ORF">NDN08_000030</name>
</gene>
<dbReference type="GO" id="GO:0005694">
    <property type="term" value="C:chromosome"/>
    <property type="evidence" value="ECO:0007669"/>
    <property type="project" value="UniProtKB-SubCell"/>
</dbReference>
<dbReference type="SUPFAM" id="SSF52540">
    <property type="entry name" value="P-loop containing nucleoside triphosphate hydrolases"/>
    <property type="match status" value="1"/>
</dbReference>
<dbReference type="CDD" id="cd18808">
    <property type="entry name" value="SF1_C_Upf1"/>
    <property type="match status" value="1"/>
</dbReference>
<evidence type="ECO:0000256" key="2">
    <source>
        <dbReference type="ARBA" id="ARBA00007913"/>
    </source>
</evidence>
<keyword evidence="25" id="KW-1185">Reference proteome</keyword>
<evidence type="ECO:0000256" key="6">
    <source>
        <dbReference type="ARBA" id="ARBA00022723"/>
    </source>
</evidence>
<keyword evidence="6 19" id="KW-0479">Metal-binding</keyword>
<keyword evidence="8 19" id="KW-0227">DNA damage</keyword>
<dbReference type="InterPro" id="IPR027417">
    <property type="entry name" value="P-loop_NTPase"/>
</dbReference>
<feature type="domain" description="DNA2/NAM7 helicase-like C-terminal" evidence="23">
    <location>
        <begin position="1030"/>
        <end position="1259"/>
    </location>
</feature>
<dbReference type="GO" id="GO:0003677">
    <property type="term" value="F:DNA binding"/>
    <property type="evidence" value="ECO:0007669"/>
    <property type="project" value="UniProtKB-UniRule"/>
</dbReference>
<evidence type="ECO:0000256" key="13">
    <source>
        <dbReference type="ARBA" id="ARBA00023014"/>
    </source>
</evidence>
<dbReference type="PANTHER" id="PTHR10887">
    <property type="entry name" value="DNA2/NAM7 HELICASE FAMILY"/>
    <property type="match status" value="1"/>
</dbReference>
<keyword evidence="17 19" id="KW-0511">Multifunctional enzyme</keyword>
<dbReference type="Pfam" id="PF13087">
    <property type="entry name" value="AAA_12"/>
    <property type="match status" value="1"/>
</dbReference>
<dbReference type="Pfam" id="PF13086">
    <property type="entry name" value="AAA_11"/>
    <property type="match status" value="2"/>
</dbReference>
<comment type="caution">
    <text evidence="24">The sequence shown here is derived from an EMBL/GenBank/DDBJ whole genome shotgun (WGS) entry which is preliminary data.</text>
</comment>
<keyword evidence="14 19" id="KW-0238">DNA-binding</keyword>
<proteinExistence type="inferred from homology"/>
<reference evidence="24 25" key="1">
    <citation type="journal article" date="2023" name="Nat. Commun.">
        <title>Origin of minicircular mitochondrial genomes in red algae.</title>
        <authorList>
            <person name="Lee Y."/>
            <person name="Cho C.H."/>
            <person name="Lee Y.M."/>
            <person name="Park S.I."/>
            <person name="Yang J.H."/>
            <person name="West J.A."/>
            <person name="Bhattacharya D."/>
            <person name="Yoon H.S."/>
        </authorList>
    </citation>
    <scope>NUCLEOTIDE SEQUENCE [LARGE SCALE GENOMIC DNA]</scope>
    <source>
        <strain evidence="24 25">CCMP1338</strain>
        <tissue evidence="24">Whole cell</tissue>
    </source>
</reference>
<evidence type="ECO:0000256" key="17">
    <source>
        <dbReference type="ARBA" id="ARBA00023268"/>
    </source>
</evidence>
<dbReference type="Pfam" id="PF08696">
    <property type="entry name" value="Dna2"/>
    <property type="match status" value="1"/>
</dbReference>
<feature type="compositionally biased region" description="Basic residues" evidence="20">
    <location>
        <begin position="1"/>
        <end position="11"/>
    </location>
</feature>
<feature type="domain" description="DNA replication factor Dna2 N-terminal" evidence="21">
    <location>
        <begin position="266"/>
        <end position="476"/>
    </location>
</feature>
<comment type="cofactor">
    <cofactor evidence="1">
        <name>[4Fe-4S] cluster</name>
        <dbReference type="ChEBI" id="CHEBI:49883"/>
    </cofactor>
</comment>
<dbReference type="InterPro" id="IPR045055">
    <property type="entry name" value="DNA2/NAM7-like"/>
</dbReference>
<dbReference type="GO" id="GO:0051539">
    <property type="term" value="F:4 iron, 4 sulfur cluster binding"/>
    <property type="evidence" value="ECO:0007669"/>
    <property type="project" value="UniProtKB-UniRule"/>
</dbReference>
<dbReference type="GO" id="GO:0005524">
    <property type="term" value="F:ATP binding"/>
    <property type="evidence" value="ECO:0007669"/>
    <property type="project" value="UniProtKB-UniRule"/>
</dbReference>
<keyword evidence="11 19" id="KW-0067">ATP-binding</keyword>
<evidence type="ECO:0000256" key="10">
    <source>
        <dbReference type="ARBA" id="ARBA00022806"/>
    </source>
</evidence>
<evidence type="ECO:0000256" key="15">
    <source>
        <dbReference type="ARBA" id="ARBA00023204"/>
    </source>
</evidence>
<feature type="domain" description="DNA2/NAM7 helicase helicase" evidence="22">
    <location>
        <begin position="855"/>
        <end position="938"/>
    </location>
</feature>
<dbReference type="CDD" id="cd18041">
    <property type="entry name" value="DEXXQc_DNA2"/>
    <property type="match status" value="1"/>
</dbReference>
<evidence type="ECO:0000256" key="5">
    <source>
        <dbReference type="ARBA" id="ARBA00022722"/>
    </source>
</evidence>
<evidence type="ECO:0000256" key="12">
    <source>
        <dbReference type="ARBA" id="ARBA00023004"/>
    </source>
</evidence>
<evidence type="ECO:0000256" key="1">
    <source>
        <dbReference type="ARBA" id="ARBA00001966"/>
    </source>
</evidence>
<name>A0AAV8UFC7_9RHOD</name>
<organism evidence="24 25">
    <name type="scientific">Rhodosorus marinus</name>
    <dbReference type="NCBI Taxonomy" id="101924"/>
    <lineage>
        <taxon>Eukaryota</taxon>
        <taxon>Rhodophyta</taxon>
        <taxon>Stylonematophyceae</taxon>
        <taxon>Stylonematales</taxon>
        <taxon>Stylonemataceae</taxon>
        <taxon>Rhodosorus</taxon>
    </lineage>
</organism>
<dbReference type="GO" id="GO:0005634">
    <property type="term" value="C:nucleus"/>
    <property type="evidence" value="ECO:0007669"/>
    <property type="project" value="UniProtKB-SubCell"/>
</dbReference>
<dbReference type="InterPro" id="IPR014808">
    <property type="entry name" value="DNA_replication_fac_Dna2_N"/>
</dbReference>
<feature type="region of interest" description="Disordered" evidence="20">
    <location>
        <begin position="1"/>
        <end position="137"/>
    </location>
</feature>
<dbReference type="EMBL" id="JAMWBK010000013">
    <property type="protein sequence ID" value="KAJ8900729.1"/>
    <property type="molecule type" value="Genomic_DNA"/>
</dbReference>
<keyword evidence="13 19" id="KW-0411">Iron-sulfur</keyword>
<keyword evidence="19" id="KW-0158">Chromosome</keyword>
<evidence type="ECO:0000259" key="22">
    <source>
        <dbReference type="Pfam" id="PF13086"/>
    </source>
</evidence>
<evidence type="ECO:0000256" key="19">
    <source>
        <dbReference type="RuleBase" id="RU367041"/>
    </source>
</evidence>
<evidence type="ECO:0000256" key="14">
    <source>
        <dbReference type="ARBA" id="ARBA00023125"/>
    </source>
</evidence>
<dbReference type="GO" id="GO:0046872">
    <property type="term" value="F:metal ion binding"/>
    <property type="evidence" value="ECO:0007669"/>
    <property type="project" value="UniProtKB-UniRule"/>
</dbReference>
<evidence type="ECO:0000256" key="9">
    <source>
        <dbReference type="ARBA" id="ARBA00022801"/>
    </source>
</evidence>
<dbReference type="InterPro" id="IPR041679">
    <property type="entry name" value="DNA2/NAM7-like_C"/>
</dbReference>
<comment type="similarity">
    <text evidence="2 19">Belongs to the DNA2/NAM7 helicase family.</text>
</comment>
<dbReference type="GO" id="GO:0005737">
    <property type="term" value="C:cytoplasm"/>
    <property type="evidence" value="ECO:0007669"/>
    <property type="project" value="TreeGrafter"/>
</dbReference>
<feature type="compositionally biased region" description="Basic and acidic residues" evidence="20">
    <location>
        <begin position="169"/>
        <end position="194"/>
    </location>
</feature>
<dbReference type="GO" id="GO:0017108">
    <property type="term" value="F:5'-flap endonuclease activity"/>
    <property type="evidence" value="ECO:0007669"/>
    <property type="project" value="UniProtKB-UniRule"/>
</dbReference>
<comment type="function">
    <text evidence="19">Key enzyme involved in DNA replication and DNA repair. Involved in Okazaki fragments processing by cleaving long flaps that escape FEN1: flaps that are longer than 27 nucleotides are coated by replication protein A complex (RPA), leading to recruit DNA2 which cleaves the flap until it is too short to bind RPA and becomes a substrate for FEN1. Also involved in 5'-end resection of DNA during double-strand break (DSB) repair by mediating the cleavage of 5'-ssDNA.</text>
</comment>
<dbReference type="Proteomes" id="UP001157974">
    <property type="component" value="Unassembled WGS sequence"/>
</dbReference>
<protein>
    <recommendedName>
        <fullName evidence="19">DNA replication ATP-dependent helicase/nuclease</fullName>
        <ecNumber evidence="19">3.1.-.-</ecNumber>
        <ecNumber evidence="19">3.6.4.12</ecNumber>
    </recommendedName>
</protein>
<evidence type="ECO:0000259" key="21">
    <source>
        <dbReference type="Pfam" id="PF08696"/>
    </source>
</evidence>
<evidence type="ECO:0000256" key="20">
    <source>
        <dbReference type="SAM" id="MobiDB-lite"/>
    </source>
</evidence>
<keyword evidence="4 19" id="KW-0235">DNA replication</keyword>
<keyword evidence="12 19" id="KW-0408">Iron</keyword>
<keyword evidence="3 19" id="KW-0004">4Fe-4S</keyword>
<keyword evidence="5 19" id="KW-0540">Nuclease</keyword>
<dbReference type="Gene3D" id="3.90.320.10">
    <property type="match status" value="1"/>
</dbReference>
<evidence type="ECO:0000256" key="4">
    <source>
        <dbReference type="ARBA" id="ARBA00022705"/>
    </source>
</evidence>
<sequence>MKRFLTIRGSKRPAEATNSVPEPAATERRSDIEFEEDDLDHQNGVLPSQRIVYKREKRNSRSAGQHGPGRRGAGITPAKQKRKIGPTEDLERSGASPENLLDAWMLSKKTKRSDDNGDSLSTSRSEEDRPVRAAASFRDCTPIQDTISQINQLHKKTFQLNAKTEDLKVLPEDSARTSSQADDRQFSSHGKENLPDLQLVSTQKEEPGEDLFDEALLELVQDFEVNRAPAEKRSSSFCTERLVVRDLERSASNTSLWVSGATENGQQEVVRVVLCDQWCETEVDVGTILRIVFVQNGKLASGPTPPADIVVDKDQNLLIVHPDVLLNGTTIASSFPCVRKSVLMDRNKAVHGYESKAALRGSLAHCLFQKALTIAPSYVDRREDMKRCLYDAVGLILHENISGLYGADMRKAEASEFLQSTIKGILQFVDSYLYGSKAISSGKSNRRLGVNSVLAIEESIWSPVFGLKGKIDATLKIRVDDEAESFAALEFKTGRVGSGRKVYHTAQLLIYSLLLSERYDSSVNQGILTYISGNNKTAGKENESQDGEHSILVASKRPELVGLVTQRNQLAKYTTQEAIAEGEIDLPPILRGYENLCKSCFAVDNCVIQNRLLEGRAPPSTNGSVGPGAAIYNEKTAHILREHAEFYKLWRTKIAGEERHAERSRKEIWTMMAEDRERDGNCLGNLMLCEKAAGENGQGGSGQPLTFQRRDQDSSIPLTNRGIEVGDHVVVSLLTQEHGQSSGHLHTALGSGFVRQLWKEFVSVESHDEVWDIARRRQWLGQGNSAARMAWRIDKDELSSGFYLAKDNLENLFLPHRFEFCSKLRSLIVDLRAPVFALTPSETTKSLDSSQLQALNPAQQAAIHRTEAAKDYSLLLGMPGTGKTDAIVALIKRCVAAGESVLLVGFTHASVDNVLVRLLQSGEKRFLRLGRQSQIDPRLHRNIEEPVETLEEYAAQVETPKIIACSCMGIRHPVFRRRRFDTVVVDEAGQVSLPFSLGPLLFCKSKFVLVGDHFQLPPLTKCPGNSDTANDSLFKRLCDAHPSAVSTLNYQYRMAEDIMQLSNRLVYDGAMLCGNSSVANQTLDVSKVDKELLAQSEFNKVIFGAGESVPWLRRVLLPENRVVFIDTDTVNGLEDRMPSAGASTVIASRSNSVEVGLVMGVCASLKMRGVELKDVGVVSPYRAQISKLKKAANSVLGGLASGVDVRTIDQFQGCDRKCIIISFVRSNPQMKVGDLLRDWRRINVALTRARAKLIIVGSSSTLKGGCSFLSRLISVLEEKSLMTSATTVPEFSVPSPSTDAAVGSCELLVGGKNRTLSNIVQENAS</sequence>
<dbReference type="GO" id="GO:0006281">
    <property type="term" value="P:DNA repair"/>
    <property type="evidence" value="ECO:0007669"/>
    <property type="project" value="UniProtKB-KW"/>
</dbReference>
<feature type="region of interest" description="Disordered" evidence="20">
    <location>
        <begin position="169"/>
        <end position="198"/>
    </location>
</feature>
<evidence type="ECO:0000259" key="23">
    <source>
        <dbReference type="Pfam" id="PF13087"/>
    </source>
</evidence>